<proteinExistence type="predicted"/>
<dbReference type="RefSeq" id="WP_090851897.1">
    <property type="nucleotide sequence ID" value="NZ_FMZM01000002.1"/>
</dbReference>
<dbReference type="STRING" id="1045774.SAMN05421872_102406"/>
<dbReference type="OrthoDB" id="3788526at2"/>
<dbReference type="EMBL" id="FMZM01000002">
    <property type="protein sequence ID" value="SDC48635.1"/>
    <property type="molecule type" value="Genomic_DNA"/>
</dbReference>
<reference evidence="1 2" key="1">
    <citation type="submission" date="2016-10" db="EMBL/GenBank/DDBJ databases">
        <authorList>
            <person name="de Groot N.N."/>
        </authorList>
    </citation>
    <scope>NUCLEOTIDE SEQUENCE [LARGE SCALE GENOMIC DNA]</scope>
    <source>
        <strain evidence="1 2">CGMCC 4.6858</strain>
    </source>
</reference>
<name>A0A1G6M0W4_9ACTN</name>
<gene>
    <name evidence="1" type="ORF">SAMN05421872_102406</name>
</gene>
<evidence type="ECO:0000313" key="2">
    <source>
        <dbReference type="Proteomes" id="UP000199034"/>
    </source>
</evidence>
<protein>
    <submittedName>
        <fullName evidence="1">Uncharacterized protein</fullName>
    </submittedName>
</protein>
<dbReference type="AlphaFoldDB" id="A0A1G6M0W4"/>
<accession>A0A1G6M0W4</accession>
<organism evidence="1 2">
    <name type="scientific">Nocardioides lianchengensis</name>
    <dbReference type="NCBI Taxonomy" id="1045774"/>
    <lineage>
        <taxon>Bacteria</taxon>
        <taxon>Bacillati</taxon>
        <taxon>Actinomycetota</taxon>
        <taxon>Actinomycetes</taxon>
        <taxon>Propionibacteriales</taxon>
        <taxon>Nocardioidaceae</taxon>
        <taxon>Nocardioides</taxon>
    </lineage>
</organism>
<sequence length="114" mass="12508">MSEHQHDHDHSDHDHGDDGPSDDLVRRAGHIILDGVTAADVDNEDAMELAFGRLLEIDAIEVTMDEDEGELELDISPLMSGVLLVVTELVNEIAERDGSSPEDVLARIRTRIDG</sequence>
<keyword evidence="2" id="KW-1185">Reference proteome</keyword>
<evidence type="ECO:0000313" key="1">
    <source>
        <dbReference type="EMBL" id="SDC48635.1"/>
    </source>
</evidence>
<dbReference type="Proteomes" id="UP000199034">
    <property type="component" value="Unassembled WGS sequence"/>
</dbReference>